<comment type="similarity">
    <text evidence="1">Belongs to the tectonic family.</text>
</comment>
<dbReference type="GO" id="GO:0030030">
    <property type="term" value="P:cell projection organization"/>
    <property type="evidence" value="ECO:0007669"/>
    <property type="project" value="UniProtKB-KW"/>
</dbReference>
<keyword evidence="2 5" id="KW-0732">Signal</keyword>
<keyword evidence="9" id="KW-1185">Reference proteome</keyword>
<comment type="caution">
    <text evidence="8">The sequence shown here is derived from an EMBL/GenBank/DDBJ whole genome shotgun (WGS) entry which is preliminary data.</text>
</comment>
<evidence type="ECO:0000256" key="3">
    <source>
        <dbReference type="ARBA" id="ARBA00022794"/>
    </source>
</evidence>
<dbReference type="EMBL" id="QEAQ01000050">
    <property type="protein sequence ID" value="TPX57605.1"/>
    <property type="molecule type" value="Genomic_DNA"/>
</dbReference>
<dbReference type="PANTHER" id="PTHR14611">
    <property type="entry name" value="TECTONIC FAMILY MEMBER"/>
    <property type="match status" value="1"/>
</dbReference>
<feature type="domain" description="Tectonic-1-3 N-terminal" evidence="7">
    <location>
        <begin position="13"/>
        <end position="82"/>
    </location>
</feature>
<evidence type="ECO:0000256" key="4">
    <source>
        <dbReference type="ARBA" id="ARBA00023180"/>
    </source>
</evidence>
<dbReference type="PANTHER" id="PTHR14611:SF2">
    <property type="entry name" value="TECTONIC"/>
    <property type="match status" value="1"/>
</dbReference>
<evidence type="ECO:0000259" key="7">
    <source>
        <dbReference type="Pfam" id="PF25752"/>
    </source>
</evidence>
<evidence type="ECO:0000256" key="5">
    <source>
        <dbReference type="SAM" id="SignalP"/>
    </source>
</evidence>
<evidence type="ECO:0000259" key="6">
    <source>
        <dbReference type="Pfam" id="PF07773"/>
    </source>
</evidence>
<dbReference type="STRING" id="109895.A0A507E2R3"/>
<accession>A0A507E2R3</accession>
<feature type="chain" id="PRO_5021337820" description="Tectonic domain-containing protein" evidence="5">
    <location>
        <begin position="24"/>
        <end position="567"/>
    </location>
</feature>
<evidence type="ECO:0000313" key="8">
    <source>
        <dbReference type="EMBL" id="TPX57605.1"/>
    </source>
</evidence>
<dbReference type="InterPro" id="IPR040354">
    <property type="entry name" value="TCTN1-3"/>
</dbReference>
<dbReference type="Pfam" id="PF07773">
    <property type="entry name" value="TCTN_DUF1619"/>
    <property type="match status" value="2"/>
</dbReference>
<gene>
    <name evidence="8" type="ORF">PhCBS80983_g03747</name>
</gene>
<sequence length="567" mass="59472">MRPQKQLLLFVLVIASAVSYVVAQSCTCDITANECDVNCCCDPDCSTADRAAYFSGGCLSEGLASSFNLAGLPTYSSDAAFEEVFQQVHYTYQKSVAATTSSLVQTAYKYGDPIQVQYSYGSSTLSASLPFPGPTMTNVCDDGTPARFLLEQSSACGRIVDNATFCASGSPFDPAYYTGYEVILDPATAAIGPISTSAPFCIASTTGSVTACASTNLTVPIFDPTTNTCAGAVMEVGYTVTYTVADGVAVIAAVLAQFTLGDAVVPSTSSSSSIQQRFSIAFQDIGKTGISTDRSGNPGYIVGRPIITATGSGTPIAIGPPITAIKDVYSPYTDTISCAAASDTGNRVPVTYGNDILTGCTLNLSLKDFQSCDIIRDQIWDLQTTVARDVSYIGRTGNPDVNIANNWAQIINFTPDSLTGSSSSSDPLTCINLLTGFSIEFITTDVGGGASAQSIVTGARYRYSTGEFKYSCTTPADCSPTALASSAAGNVTQPFRITTSISFVSLDRVNELAMPDPPKAFDTGDIFYPFHISASGARSTTRLPRKLVWLWAMGVATTMEVVHAVTA</sequence>
<feature type="domain" description="Tectonic-1-3" evidence="6">
    <location>
        <begin position="299"/>
        <end position="468"/>
    </location>
</feature>
<keyword evidence="4" id="KW-0325">Glycoprotein</keyword>
<proteinExistence type="inferred from homology"/>
<dbReference type="InterPro" id="IPR011677">
    <property type="entry name" value="TCTN1-3_dom"/>
</dbReference>
<name>A0A507E2R3_9FUNG</name>
<evidence type="ECO:0000256" key="1">
    <source>
        <dbReference type="ARBA" id="ARBA00007633"/>
    </source>
</evidence>
<reference evidence="8 9" key="1">
    <citation type="journal article" date="2019" name="Sci. Rep.">
        <title>Comparative genomics of chytrid fungi reveal insights into the obligate biotrophic and pathogenic lifestyle of Synchytrium endobioticum.</title>
        <authorList>
            <person name="van de Vossenberg B.T.L.H."/>
            <person name="Warris S."/>
            <person name="Nguyen H.D.T."/>
            <person name="van Gent-Pelzer M.P.E."/>
            <person name="Joly D.L."/>
            <person name="van de Geest H.C."/>
            <person name="Bonants P.J.M."/>
            <person name="Smith D.S."/>
            <person name="Levesque C.A."/>
            <person name="van der Lee T.A.J."/>
        </authorList>
    </citation>
    <scope>NUCLEOTIDE SEQUENCE [LARGE SCALE GENOMIC DNA]</scope>
    <source>
        <strain evidence="8 9">CBS 809.83</strain>
    </source>
</reference>
<dbReference type="AlphaFoldDB" id="A0A507E2R3"/>
<dbReference type="Pfam" id="PF25752">
    <property type="entry name" value="DUF1619_N"/>
    <property type="match status" value="1"/>
</dbReference>
<dbReference type="Proteomes" id="UP000318582">
    <property type="component" value="Unassembled WGS sequence"/>
</dbReference>
<keyword evidence="3" id="KW-0970">Cilium biogenesis/degradation</keyword>
<protein>
    <recommendedName>
        <fullName evidence="10">Tectonic domain-containing protein</fullName>
    </recommendedName>
</protein>
<feature type="signal peptide" evidence="5">
    <location>
        <begin position="1"/>
        <end position="23"/>
    </location>
</feature>
<evidence type="ECO:0000313" key="9">
    <source>
        <dbReference type="Proteomes" id="UP000318582"/>
    </source>
</evidence>
<dbReference type="InterPro" id="IPR057724">
    <property type="entry name" value="TCTN1-3_N"/>
</dbReference>
<evidence type="ECO:0000256" key="2">
    <source>
        <dbReference type="ARBA" id="ARBA00022729"/>
    </source>
</evidence>
<feature type="domain" description="Tectonic-1-3" evidence="6">
    <location>
        <begin position="106"/>
        <end position="284"/>
    </location>
</feature>
<evidence type="ECO:0008006" key="10">
    <source>
        <dbReference type="Google" id="ProtNLM"/>
    </source>
</evidence>
<dbReference type="PROSITE" id="PS51257">
    <property type="entry name" value="PROKAR_LIPOPROTEIN"/>
    <property type="match status" value="1"/>
</dbReference>
<organism evidence="8 9">
    <name type="scientific">Powellomyces hirtus</name>
    <dbReference type="NCBI Taxonomy" id="109895"/>
    <lineage>
        <taxon>Eukaryota</taxon>
        <taxon>Fungi</taxon>
        <taxon>Fungi incertae sedis</taxon>
        <taxon>Chytridiomycota</taxon>
        <taxon>Chytridiomycota incertae sedis</taxon>
        <taxon>Chytridiomycetes</taxon>
        <taxon>Spizellomycetales</taxon>
        <taxon>Powellomycetaceae</taxon>
        <taxon>Powellomyces</taxon>
    </lineage>
</organism>